<feature type="domain" description="ABC transporter" evidence="6">
    <location>
        <begin position="263"/>
        <end position="511"/>
    </location>
</feature>
<feature type="region of interest" description="Disordered" evidence="5">
    <location>
        <begin position="1"/>
        <end position="22"/>
    </location>
</feature>
<gene>
    <name evidence="7" type="ORF">DNL40_02810</name>
</gene>
<dbReference type="GO" id="GO:0005524">
    <property type="term" value="F:ATP binding"/>
    <property type="evidence" value="ECO:0007669"/>
    <property type="project" value="UniProtKB-KW"/>
</dbReference>
<dbReference type="PANTHER" id="PTHR43790:SF9">
    <property type="entry name" value="GALACTOFURANOSE TRANSPORTER ATP-BINDING PROTEIN YTFR"/>
    <property type="match status" value="1"/>
</dbReference>
<feature type="compositionally biased region" description="Polar residues" evidence="5">
    <location>
        <begin position="1"/>
        <end position="13"/>
    </location>
</feature>
<dbReference type="InterPro" id="IPR003439">
    <property type="entry name" value="ABC_transporter-like_ATP-bd"/>
</dbReference>
<sequence>MTEQRTSPVSQKTHGTRPGERREALTCTHVSKSFGPTRAVADVDFHLDAGEVLALVGENGAGKSTLMNMLSGGLAPDTGEITVAEPTGELGRRVAMVHQELSLFANLTVAENLALDHAEPASEPESRARARAVLDRLGVDIDEDATVGDLSVGQRQLVEIAKAITVAPVLLILDEPTSSLEGPQVELLFRAVRRLAAAGTAVVFVSHRMDELFELCDRVLVMRDGAQVDFGDLATRTRADLVASMVGRETTSFYPDRAAPDAVRAADEATAAVELDGVSVAGRLHDVSVSFPAGVITAVAGLEGHGQSDLAEVVAGVRRPDHGTVRRSGRAVRFATPRAAVRAGIGYVAPDRRLDGLLLDQSITANAMLAAAPRIFRSGFVSARKERATVLGVVQTLAVRCASVLQPVVELSGGNQQKVLVGRWLIDDDLQVLVLNDPTRGVDVGSRAQIYDVVRALADRGVAVLLVSTDLQEILGLADQVYVMYAGRVTGRLPADGATEQSVMHLATGGNDHV</sequence>
<evidence type="ECO:0000259" key="6">
    <source>
        <dbReference type="PROSITE" id="PS50893"/>
    </source>
</evidence>
<dbReference type="Pfam" id="PF00005">
    <property type="entry name" value="ABC_tran"/>
    <property type="match status" value="2"/>
</dbReference>
<keyword evidence="8" id="KW-1185">Reference proteome</keyword>
<evidence type="ECO:0000256" key="5">
    <source>
        <dbReference type="SAM" id="MobiDB-lite"/>
    </source>
</evidence>
<evidence type="ECO:0000256" key="4">
    <source>
        <dbReference type="ARBA" id="ARBA00022840"/>
    </source>
</evidence>
<dbReference type="CDD" id="cd03216">
    <property type="entry name" value="ABC_Carb_Monos_I"/>
    <property type="match status" value="1"/>
</dbReference>
<dbReference type="InterPro" id="IPR027417">
    <property type="entry name" value="P-loop_NTPase"/>
</dbReference>
<dbReference type="GO" id="GO:0016887">
    <property type="term" value="F:ATP hydrolysis activity"/>
    <property type="evidence" value="ECO:0007669"/>
    <property type="project" value="InterPro"/>
</dbReference>
<dbReference type="InterPro" id="IPR017871">
    <property type="entry name" value="ABC_transporter-like_CS"/>
</dbReference>
<dbReference type="SUPFAM" id="SSF52540">
    <property type="entry name" value="P-loop containing nucleoside triphosphate hydrolases"/>
    <property type="match status" value="2"/>
</dbReference>
<dbReference type="Gene3D" id="3.40.50.300">
    <property type="entry name" value="P-loop containing nucleotide triphosphate hydrolases"/>
    <property type="match status" value="2"/>
</dbReference>
<proteinExistence type="predicted"/>
<keyword evidence="4 7" id="KW-0067">ATP-binding</keyword>
<dbReference type="SMART" id="SM00382">
    <property type="entry name" value="AAA"/>
    <property type="match status" value="1"/>
</dbReference>
<reference evidence="7 8" key="1">
    <citation type="submission" date="2018-06" db="EMBL/GenBank/DDBJ databases">
        <title>Whole genome sequencing of a novel hydrocarbon degrading bacterial strain, PW21 isolated from oil contaminated produced water sample.</title>
        <authorList>
            <person name="Nagkirti P."/>
            <person name="Shaikh A."/>
            <person name="Gowdaman V."/>
            <person name="Engineer A.E."/>
            <person name="Dagar S."/>
            <person name="Dhakephalkar P.K."/>
        </authorList>
    </citation>
    <scope>NUCLEOTIDE SEQUENCE [LARGE SCALE GENOMIC DNA]</scope>
    <source>
        <strain evidence="7 8">PW21</strain>
    </source>
</reference>
<dbReference type="PROSITE" id="PS00211">
    <property type="entry name" value="ABC_TRANSPORTER_1"/>
    <property type="match status" value="2"/>
</dbReference>
<organism evidence="7 8">
    <name type="scientific">Xylanimonas oleitrophica</name>
    <dbReference type="NCBI Taxonomy" id="2607479"/>
    <lineage>
        <taxon>Bacteria</taxon>
        <taxon>Bacillati</taxon>
        <taxon>Actinomycetota</taxon>
        <taxon>Actinomycetes</taxon>
        <taxon>Micrococcales</taxon>
        <taxon>Promicromonosporaceae</taxon>
        <taxon>Xylanimonas</taxon>
    </lineage>
</organism>
<accession>A0A2W5WV22</accession>
<protein>
    <submittedName>
        <fullName evidence="7">D-xylose ABC transporter ATP-binding protein</fullName>
    </submittedName>
</protein>
<dbReference type="CDD" id="cd03215">
    <property type="entry name" value="ABC_Carb_Monos_II"/>
    <property type="match status" value="1"/>
</dbReference>
<dbReference type="EMBL" id="QKWH01000001">
    <property type="protein sequence ID" value="PZR55319.1"/>
    <property type="molecule type" value="Genomic_DNA"/>
</dbReference>
<keyword evidence="3" id="KW-0547">Nucleotide-binding</keyword>
<dbReference type="AlphaFoldDB" id="A0A2W5WV22"/>
<dbReference type="PANTHER" id="PTHR43790">
    <property type="entry name" value="CARBOHYDRATE TRANSPORT ATP-BINDING PROTEIN MG119-RELATED"/>
    <property type="match status" value="1"/>
</dbReference>
<evidence type="ECO:0000256" key="2">
    <source>
        <dbReference type="ARBA" id="ARBA00022737"/>
    </source>
</evidence>
<dbReference type="PROSITE" id="PS50893">
    <property type="entry name" value="ABC_TRANSPORTER_2"/>
    <property type="match status" value="2"/>
</dbReference>
<dbReference type="Proteomes" id="UP000248783">
    <property type="component" value="Unassembled WGS sequence"/>
</dbReference>
<evidence type="ECO:0000313" key="7">
    <source>
        <dbReference type="EMBL" id="PZR55319.1"/>
    </source>
</evidence>
<keyword evidence="2" id="KW-0677">Repeat</keyword>
<comment type="caution">
    <text evidence="7">The sequence shown here is derived from an EMBL/GenBank/DDBJ whole genome shotgun (WGS) entry which is preliminary data.</text>
</comment>
<evidence type="ECO:0000256" key="3">
    <source>
        <dbReference type="ARBA" id="ARBA00022741"/>
    </source>
</evidence>
<name>A0A2W5WV22_9MICO</name>
<dbReference type="InterPro" id="IPR003593">
    <property type="entry name" value="AAA+_ATPase"/>
</dbReference>
<evidence type="ECO:0000313" key="8">
    <source>
        <dbReference type="Proteomes" id="UP000248783"/>
    </source>
</evidence>
<dbReference type="InterPro" id="IPR050107">
    <property type="entry name" value="ABC_carbohydrate_import_ATPase"/>
</dbReference>
<feature type="domain" description="ABC transporter" evidence="6">
    <location>
        <begin position="25"/>
        <end position="249"/>
    </location>
</feature>
<keyword evidence="1" id="KW-0813">Transport</keyword>
<evidence type="ECO:0000256" key="1">
    <source>
        <dbReference type="ARBA" id="ARBA00022448"/>
    </source>
</evidence>